<feature type="region of interest" description="Disordered" evidence="1">
    <location>
        <begin position="86"/>
        <end position="121"/>
    </location>
</feature>
<feature type="compositionally biased region" description="Low complexity" evidence="1">
    <location>
        <begin position="11"/>
        <end position="41"/>
    </location>
</feature>
<evidence type="ECO:0008006" key="4">
    <source>
        <dbReference type="Google" id="ProtNLM"/>
    </source>
</evidence>
<feature type="region of interest" description="Disordered" evidence="1">
    <location>
        <begin position="1"/>
        <end position="41"/>
    </location>
</feature>
<dbReference type="EMBL" id="BAABJQ010000012">
    <property type="protein sequence ID" value="GAA5189159.1"/>
    <property type="molecule type" value="Genomic_DNA"/>
</dbReference>
<name>A0ABP9RYS4_9ACTN</name>
<dbReference type="Proteomes" id="UP001501570">
    <property type="component" value="Unassembled WGS sequence"/>
</dbReference>
<accession>A0ABP9RYS4</accession>
<protein>
    <recommendedName>
        <fullName evidence="4">Collagen-like protein</fullName>
    </recommendedName>
</protein>
<reference evidence="3" key="1">
    <citation type="journal article" date="2019" name="Int. J. Syst. Evol. Microbiol.">
        <title>The Global Catalogue of Microorganisms (GCM) 10K type strain sequencing project: providing services to taxonomists for standard genome sequencing and annotation.</title>
        <authorList>
            <consortium name="The Broad Institute Genomics Platform"/>
            <consortium name="The Broad Institute Genome Sequencing Center for Infectious Disease"/>
            <person name="Wu L."/>
            <person name="Ma J."/>
        </authorList>
    </citation>
    <scope>NUCLEOTIDE SEQUENCE [LARGE SCALE GENOMIC DNA]</scope>
    <source>
        <strain evidence="3">JCM 18304</strain>
    </source>
</reference>
<keyword evidence="3" id="KW-1185">Reference proteome</keyword>
<gene>
    <name evidence="2" type="ORF">GCM10023322_41430</name>
</gene>
<sequence length="121" mass="11702">MAAPTATTDWPLGAPVGATAAAGPEGPTGPDGATPSAGTDGLAGLLGLAGGRLADGAVDLGGWSVGEPAPVVGAVWVGAAPEGLPDAPATWTETVPAPPVLSRHEGTRDTAADAWKDTETW</sequence>
<proteinExistence type="predicted"/>
<organism evidence="2 3">
    <name type="scientific">Rugosimonospora acidiphila</name>
    <dbReference type="NCBI Taxonomy" id="556531"/>
    <lineage>
        <taxon>Bacteria</taxon>
        <taxon>Bacillati</taxon>
        <taxon>Actinomycetota</taxon>
        <taxon>Actinomycetes</taxon>
        <taxon>Micromonosporales</taxon>
        <taxon>Micromonosporaceae</taxon>
        <taxon>Rugosimonospora</taxon>
    </lineage>
</organism>
<feature type="compositionally biased region" description="Basic and acidic residues" evidence="1">
    <location>
        <begin position="102"/>
        <end position="121"/>
    </location>
</feature>
<evidence type="ECO:0000313" key="2">
    <source>
        <dbReference type="EMBL" id="GAA5189159.1"/>
    </source>
</evidence>
<dbReference type="RefSeq" id="WP_345631853.1">
    <property type="nucleotide sequence ID" value="NZ_BAABJQ010000012.1"/>
</dbReference>
<comment type="caution">
    <text evidence="2">The sequence shown here is derived from an EMBL/GenBank/DDBJ whole genome shotgun (WGS) entry which is preliminary data.</text>
</comment>
<evidence type="ECO:0000313" key="3">
    <source>
        <dbReference type="Proteomes" id="UP001501570"/>
    </source>
</evidence>
<evidence type="ECO:0000256" key="1">
    <source>
        <dbReference type="SAM" id="MobiDB-lite"/>
    </source>
</evidence>